<dbReference type="CDD" id="cd00085">
    <property type="entry name" value="HNHc"/>
    <property type="match status" value="1"/>
</dbReference>
<dbReference type="InterPro" id="IPR002711">
    <property type="entry name" value="HNH"/>
</dbReference>
<keyword evidence="3" id="KW-0540">Nuclease</keyword>
<dbReference type="EMBL" id="JACKVH010000017">
    <property type="protein sequence ID" value="MCV7380930.1"/>
    <property type="molecule type" value="Genomic_DNA"/>
</dbReference>
<gene>
    <name evidence="3" type="ORF">H7K38_20070</name>
</gene>
<reference evidence="3" key="2">
    <citation type="journal article" date="2022" name="BMC Genomics">
        <title>Comparative genome analysis of mycobacteria focusing on tRNA and non-coding RNA.</title>
        <authorList>
            <person name="Behra P.R.K."/>
            <person name="Pettersson B.M.F."/>
            <person name="Ramesh M."/>
            <person name="Das S."/>
            <person name="Dasgupta S."/>
            <person name="Kirsebom L.A."/>
        </authorList>
    </citation>
    <scope>NUCLEOTIDE SEQUENCE</scope>
    <source>
        <strain evidence="3">CCUG 55640</strain>
    </source>
</reference>
<dbReference type="GO" id="GO:0003676">
    <property type="term" value="F:nucleic acid binding"/>
    <property type="evidence" value="ECO:0007669"/>
    <property type="project" value="InterPro"/>
</dbReference>
<dbReference type="InterPro" id="IPR003615">
    <property type="entry name" value="HNH_nuc"/>
</dbReference>
<dbReference type="Pfam" id="PF01844">
    <property type="entry name" value="HNH"/>
    <property type="match status" value="1"/>
</dbReference>
<comment type="caution">
    <text evidence="3">The sequence shown here is derived from an EMBL/GenBank/DDBJ whole genome shotgun (WGS) entry which is preliminary data.</text>
</comment>
<evidence type="ECO:0000259" key="2">
    <source>
        <dbReference type="SMART" id="SM00507"/>
    </source>
</evidence>
<accession>A0AA41XRU8</accession>
<reference evidence="3" key="1">
    <citation type="submission" date="2020-07" db="EMBL/GenBank/DDBJ databases">
        <authorList>
            <person name="Pettersson B.M.F."/>
            <person name="Behra P.R.K."/>
            <person name="Ramesh M."/>
            <person name="Das S."/>
            <person name="Dasgupta S."/>
            <person name="Kirsebom L.A."/>
        </authorList>
    </citation>
    <scope>NUCLEOTIDE SEQUENCE</scope>
    <source>
        <strain evidence="3">CCUG 55640</strain>
    </source>
</reference>
<proteinExistence type="predicted"/>
<sequence>MNYRSGSQPSVILMSRRLGAPYDDRIEQDGRVLIYEGHDQPKTRGGPDPKTLDQAERVTSGKPTQNGLFLQAARRYREAGTPAEHVRVYEKMRSGIWTFNGTFRLIDAWREQSKQRMVFKFRLEVDANATPFIDSREPQLEQNRLIPTSVKLAVWSRDRGRCVKCGGMDNLHFDHIIPYSRGGSSLVTDNIQLLCARHNLTKRDKIE</sequence>
<evidence type="ECO:0000313" key="4">
    <source>
        <dbReference type="Proteomes" id="UP001141650"/>
    </source>
</evidence>
<dbReference type="Proteomes" id="UP001141650">
    <property type="component" value="Unassembled WGS sequence"/>
</dbReference>
<protein>
    <submittedName>
        <fullName evidence="3">HNH endonuclease</fullName>
    </submittedName>
</protein>
<evidence type="ECO:0000313" key="3">
    <source>
        <dbReference type="EMBL" id="MCV7380930.1"/>
    </source>
</evidence>
<dbReference type="AlphaFoldDB" id="A0AA41XRU8"/>
<dbReference type="Gene3D" id="1.10.30.50">
    <property type="match status" value="1"/>
</dbReference>
<feature type="region of interest" description="Disordered" evidence="1">
    <location>
        <begin position="36"/>
        <end position="55"/>
    </location>
</feature>
<keyword evidence="3" id="KW-0255">Endonuclease</keyword>
<name>A0AA41XRU8_9MYCO</name>
<feature type="domain" description="HNH nuclease" evidence="2">
    <location>
        <begin position="149"/>
        <end position="200"/>
    </location>
</feature>
<keyword evidence="3" id="KW-0378">Hydrolase</keyword>
<dbReference type="GO" id="GO:0008270">
    <property type="term" value="F:zinc ion binding"/>
    <property type="evidence" value="ECO:0007669"/>
    <property type="project" value="InterPro"/>
</dbReference>
<evidence type="ECO:0000256" key="1">
    <source>
        <dbReference type="SAM" id="MobiDB-lite"/>
    </source>
</evidence>
<organism evidence="3 4">
    <name type="scientific">Mycobacterium alsense</name>
    <dbReference type="NCBI Taxonomy" id="324058"/>
    <lineage>
        <taxon>Bacteria</taxon>
        <taxon>Bacillati</taxon>
        <taxon>Actinomycetota</taxon>
        <taxon>Actinomycetes</taxon>
        <taxon>Mycobacteriales</taxon>
        <taxon>Mycobacteriaceae</taxon>
        <taxon>Mycobacterium</taxon>
    </lineage>
</organism>
<dbReference type="GO" id="GO:0004519">
    <property type="term" value="F:endonuclease activity"/>
    <property type="evidence" value="ECO:0007669"/>
    <property type="project" value="UniProtKB-KW"/>
</dbReference>
<dbReference type="SMART" id="SM00507">
    <property type="entry name" value="HNHc"/>
    <property type="match status" value="1"/>
</dbReference>